<sequence>MYAEILKHDFGNQEIDDQWIKNNEIQFKQYTNVIEAQSDIFAMTNFLGIWNLIRSECCL</sequence>
<proteinExistence type="predicted"/>
<dbReference type="AlphaFoldDB" id="A0A168NPE5"/>
<reference evidence="1 2" key="1">
    <citation type="submission" date="2016-03" db="EMBL/GenBank/DDBJ databases">
        <title>Draft genome sequence of Paenibacillus glacialis DSM 22343.</title>
        <authorList>
            <person name="Shin S.-K."/>
            <person name="Yi H."/>
        </authorList>
    </citation>
    <scope>NUCLEOTIDE SEQUENCE [LARGE SCALE GENOMIC DNA]</scope>
    <source>
        <strain evidence="1 2">DSM 22343</strain>
    </source>
</reference>
<keyword evidence="2" id="KW-1185">Reference proteome</keyword>
<dbReference type="STRING" id="494026.PGLA_00950"/>
<gene>
    <name evidence="1" type="ORF">PGLA_00950</name>
</gene>
<organism evidence="1 2">
    <name type="scientific">Paenibacillus glacialis</name>
    <dbReference type="NCBI Taxonomy" id="494026"/>
    <lineage>
        <taxon>Bacteria</taxon>
        <taxon>Bacillati</taxon>
        <taxon>Bacillota</taxon>
        <taxon>Bacilli</taxon>
        <taxon>Bacillales</taxon>
        <taxon>Paenibacillaceae</taxon>
        <taxon>Paenibacillus</taxon>
    </lineage>
</organism>
<name>A0A168NPE5_9BACL</name>
<evidence type="ECO:0000313" key="2">
    <source>
        <dbReference type="Proteomes" id="UP000076967"/>
    </source>
</evidence>
<dbReference type="Proteomes" id="UP000076967">
    <property type="component" value="Unassembled WGS sequence"/>
</dbReference>
<protein>
    <submittedName>
        <fullName evidence="1">Uncharacterized protein</fullName>
    </submittedName>
</protein>
<evidence type="ECO:0000313" key="1">
    <source>
        <dbReference type="EMBL" id="OAB45997.1"/>
    </source>
</evidence>
<accession>A0A168NPE5</accession>
<dbReference type="EMBL" id="LVJH01000002">
    <property type="protein sequence ID" value="OAB45997.1"/>
    <property type="molecule type" value="Genomic_DNA"/>
</dbReference>
<comment type="caution">
    <text evidence="1">The sequence shown here is derived from an EMBL/GenBank/DDBJ whole genome shotgun (WGS) entry which is preliminary data.</text>
</comment>